<proteinExistence type="predicted"/>
<dbReference type="CDD" id="cd10941">
    <property type="entry name" value="CE4_PuuE_HpPgdA_like_2"/>
    <property type="match status" value="1"/>
</dbReference>
<dbReference type="EMBL" id="SUTK01000038">
    <property type="protein sequence ID" value="MBE6502224.1"/>
    <property type="molecule type" value="Genomic_DNA"/>
</dbReference>
<evidence type="ECO:0000313" key="2">
    <source>
        <dbReference type="EMBL" id="MBE6502224.1"/>
    </source>
</evidence>
<gene>
    <name evidence="2" type="ORF">E7Z79_07255</name>
</gene>
<dbReference type="PANTHER" id="PTHR47561">
    <property type="entry name" value="POLYSACCHARIDE DEACETYLASE FAMILY PROTEIN (AFU_ORTHOLOGUE AFUA_6G05030)"/>
    <property type="match status" value="1"/>
</dbReference>
<dbReference type="Proteomes" id="UP000783037">
    <property type="component" value="Unassembled WGS sequence"/>
</dbReference>
<reference evidence="2" key="1">
    <citation type="submission" date="2019-04" db="EMBL/GenBank/DDBJ databases">
        <title>Evolution of Biomass-Degrading Anaerobic Consortia Revealed by Metagenomics.</title>
        <authorList>
            <person name="Peng X."/>
        </authorList>
    </citation>
    <scope>NUCLEOTIDE SEQUENCE</scope>
    <source>
        <strain evidence="2">SIG18</strain>
    </source>
</reference>
<dbReference type="PROSITE" id="PS51677">
    <property type="entry name" value="NODB"/>
    <property type="match status" value="1"/>
</dbReference>
<evidence type="ECO:0000259" key="1">
    <source>
        <dbReference type="PROSITE" id="PS51677"/>
    </source>
</evidence>
<dbReference type="InterPro" id="IPR011330">
    <property type="entry name" value="Glyco_hydro/deAcase_b/a-brl"/>
</dbReference>
<protein>
    <submittedName>
        <fullName evidence="2">DUF3473 domain-containing protein</fullName>
    </submittedName>
</protein>
<dbReference type="GO" id="GO:0016810">
    <property type="term" value="F:hydrolase activity, acting on carbon-nitrogen (but not peptide) bonds"/>
    <property type="evidence" value="ECO:0007669"/>
    <property type="project" value="InterPro"/>
</dbReference>
<name>A0A8T3VG28_9EURY</name>
<evidence type="ECO:0000313" key="3">
    <source>
        <dbReference type="Proteomes" id="UP000783037"/>
    </source>
</evidence>
<organism evidence="2 3">
    <name type="scientific">Methanobrevibacter thaueri</name>
    <dbReference type="NCBI Taxonomy" id="190975"/>
    <lineage>
        <taxon>Archaea</taxon>
        <taxon>Methanobacteriati</taxon>
        <taxon>Methanobacteriota</taxon>
        <taxon>Methanomada group</taxon>
        <taxon>Methanobacteria</taxon>
        <taxon>Methanobacteriales</taxon>
        <taxon>Methanobacteriaceae</taxon>
        <taxon>Methanobrevibacter</taxon>
    </lineage>
</organism>
<dbReference type="GO" id="GO:0005975">
    <property type="term" value="P:carbohydrate metabolic process"/>
    <property type="evidence" value="ECO:0007669"/>
    <property type="project" value="InterPro"/>
</dbReference>
<dbReference type="InterPro" id="IPR045235">
    <property type="entry name" value="PuuE_HpPgdA-like"/>
</dbReference>
<comment type="caution">
    <text evidence="2">The sequence shown here is derived from an EMBL/GenBank/DDBJ whole genome shotgun (WGS) entry which is preliminary data.</text>
</comment>
<dbReference type="Gene3D" id="3.20.20.370">
    <property type="entry name" value="Glycoside hydrolase/deacetylase"/>
    <property type="match status" value="1"/>
</dbReference>
<dbReference type="PANTHER" id="PTHR47561:SF1">
    <property type="entry name" value="POLYSACCHARIDE DEACETYLASE FAMILY PROTEIN (AFU_ORTHOLOGUE AFUA_6G05030)"/>
    <property type="match status" value="1"/>
</dbReference>
<accession>A0A8T3VG28</accession>
<dbReference type="InterPro" id="IPR002509">
    <property type="entry name" value="NODB_dom"/>
</dbReference>
<dbReference type="Pfam" id="PF01522">
    <property type="entry name" value="Polysacc_deac_1"/>
    <property type="match status" value="1"/>
</dbReference>
<feature type="domain" description="NodB homology" evidence="1">
    <location>
        <begin position="1"/>
        <end position="100"/>
    </location>
</feature>
<dbReference type="RefSeq" id="WP_303739316.1">
    <property type="nucleotide sequence ID" value="NZ_SUTK01000038.1"/>
</dbReference>
<sequence length="263" mass="30882">MILLSFDIEEFDGPREHGVEYSLEEGMKVSVEGTNRILDVMKENDVRATFFCTGNFAENAPDVMKRIMREGHEVACHGVDHFEPKESDFRLSKEIVEGICNINVTGYRQPRMFPVVESEIRKAGYLYNSSLNPAFVPGRYMNLKTPRTWFMKDGVMQIPASVTPHIRFPLFWLSLHNLPQGIYHRLVRRVLRHDGYFVTYFHPWEFYELKEHPEFKMPFIIRNHSGREMAERLDSLVKMLKGEGHRFITYTEFVKATNPKMIK</sequence>
<dbReference type="SUPFAM" id="SSF88713">
    <property type="entry name" value="Glycoside hydrolase/deacetylase"/>
    <property type="match status" value="1"/>
</dbReference>
<dbReference type="AlphaFoldDB" id="A0A8T3VG28"/>